<reference evidence="1" key="1">
    <citation type="submission" date="2021-06" db="EMBL/GenBank/DDBJ databases">
        <authorList>
            <person name="Kallberg Y."/>
            <person name="Tangrot J."/>
            <person name="Rosling A."/>
        </authorList>
    </citation>
    <scope>NUCLEOTIDE SEQUENCE</scope>
    <source>
        <strain evidence="1">MT106</strain>
    </source>
</reference>
<sequence length="160" mass="18155">DSNNNILTPQYSDNYTDIDNSFSSSDLIITPTPITPTSNNQEEIYVNNTQLSNTDPASQYETVAFFNPHLYEIYSSLSNVCNTSNNLASKSSDNPQQNYFDFVQGGLFQSQLNDQTLLYPNDIYFSMYPELCYIPFEDNCQLQPNNTNTTTTESLPSQFL</sequence>
<evidence type="ECO:0000313" key="1">
    <source>
        <dbReference type="EMBL" id="CAG8536524.1"/>
    </source>
</evidence>
<comment type="caution">
    <text evidence="1">The sequence shown here is derived from an EMBL/GenBank/DDBJ whole genome shotgun (WGS) entry which is preliminary data.</text>
</comment>
<protein>
    <submittedName>
        <fullName evidence="1">688_t:CDS:1</fullName>
    </submittedName>
</protein>
<dbReference type="AlphaFoldDB" id="A0A9N9APQ9"/>
<gene>
    <name evidence="1" type="ORF">AGERDE_LOCUS5971</name>
</gene>
<evidence type="ECO:0000313" key="2">
    <source>
        <dbReference type="Proteomes" id="UP000789831"/>
    </source>
</evidence>
<feature type="non-terminal residue" evidence="1">
    <location>
        <position position="1"/>
    </location>
</feature>
<proteinExistence type="predicted"/>
<dbReference type="Proteomes" id="UP000789831">
    <property type="component" value="Unassembled WGS sequence"/>
</dbReference>
<organism evidence="1 2">
    <name type="scientific">Ambispora gerdemannii</name>
    <dbReference type="NCBI Taxonomy" id="144530"/>
    <lineage>
        <taxon>Eukaryota</taxon>
        <taxon>Fungi</taxon>
        <taxon>Fungi incertae sedis</taxon>
        <taxon>Mucoromycota</taxon>
        <taxon>Glomeromycotina</taxon>
        <taxon>Glomeromycetes</taxon>
        <taxon>Archaeosporales</taxon>
        <taxon>Ambisporaceae</taxon>
        <taxon>Ambispora</taxon>
    </lineage>
</organism>
<dbReference type="EMBL" id="CAJVPL010000873">
    <property type="protein sequence ID" value="CAG8536524.1"/>
    <property type="molecule type" value="Genomic_DNA"/>
</dbReference>
<keyword evidence="2" id="KW-1185">Reference proteome</keyword>
<name>A0A9N9APQ9_9GLOM</name>
<accession>A0A9N9APQ9</accession>